<dbReference type="FunFam" id="3.40.30.10:FF:000007">
    <property type="entry name" value="Thioredoxin-dependent thiol peroxidase"/>
    <property type="match status" value="1"/>
</dbReference>
<evidence type="ECO:0000256" key="6">
    <source>
        <dbReference type="ARBA" id="ARBA00023002"/>
    </source>
</evidence>
<keyword evidence="6" id="KW-0560">Oxidoreductase</keyword>
<organism evidence="15 16">
    <name type="scientific">Sulfurirhabdus autotrophica</name>
    <dbReference type="NCBI Taxonomy" id="1706046"/>
    <lineage>
        <taxon>Bacteria</taxon>
        <taxon>Pseudomonadati</taxon>
        <taxon>Pseudomonadota</taxon>
        <taxon>Betaproteobacteria</taxon>
        <taxon>Nitrosomonadales</taxon>
        <taxon>Sulfuricellaceae</taxon>
        <taxon>Sulfurirhabdus</taxon>
    </lineage>
</organism>
<dbReference type="InterPro" id="IPR024706">
    <property type="entry name" value="Peroxiredoxin_AhpC-typ"/>
</dbReference>
<dbReference type="AlphaFoldDB" id="A0A4R3XRI7"/>
<evidence type="ECO:0000256" key="2">
    <source>
        <dbReference type="ARBA" id="ARBA00011245"/>
    </source>
</evidence>
<dbReference type="InterPro" id="IPR050924">
    <property type="entry name" value="Peroxiredoxin_BCP/PrxQ"/>
</dbReference>
<feature type="domain" description="Thioredoxin" evidence="14">
    <location>
        <begin position="27"/>
        <end position="176"/>
    </location>
</feature>
<evidence type="ECO:0000256" key="13">
    <source>
        <dbReference type="PIRSR" id="PIRSR000239-1"/>
    </source>
</evidence>
<evidence type="ECO:0000256" key="7">
    <source>
        <dbReference type="ARBA" id="ARBA00023157"/>
    </source>
</evidence>
<proteinExistence type="inferred from homology"/>
<dbReference type="InterPro" id="IPR013766">
    <property type="entry name" value="Thioredoxin_domain"/>
</dbReference>
<name>A0A4R3XRI7_9PROT</name>
<comment type="caution">
    <text evidence="15">The sequence shown here is derived from an EMBL/GenBank/DDBJ whole genome shotgun (WGS) entry which is preliminary data.</text>
</comment>
<evidence type="ECO:0000256" key="1">
    <source>
        <dbReference type="ARBA" id="ARBA00003330"/>
    </source>
</evidence>
<comment type="catalytic activity">
    <reaction evidence="12">
        <text>a hydroperoxide + [thioredoxin]-dithiol = an alcohol + [thioredoxin]-disulfide + H2O</text>
        <dbReference type="Rhea" id="RHEA:62620"/>
        <dbReference type="Rhea" id="RHEA-COMP:10698"/>
        <dbReference type="Rhea" id="RHEA-COMP:10700"/>
        <dbReference type="ChEBI" id="CHEBI:15377"/>
        <dbReference type="ChEBI" id="CHEBI:29950"/>
        <dbReference type="ChEBI" id="CHEBI:30879"/>
        <dbReference type="ChEBI" id="CHEBI:35924"/>
        <dbReference type="ChEBI" id="CHEBI:50058"/>
        <dbReference type="EC" id="1.11.1.24"/>
    </reaction>
</comment>
<evidence type="ECO:0000256" key="8">
    <source>
        <dbReference type="ARBA" id="ARBA00023284"/>
    </source>
</evidence>
<feature type="active site" description="Cysteine sulfenic acid (-SOH) intermediate; for peroxidase activity" evidence="13">
    <location>
        <position position="69"/>
    </location>
</feature>
<evidence type="ECO:0000313" key="16">
    <source>
        <dbReference type="Proteomes" id="UP000295367"/>
    </source>
</evidence>
<dbReference type="GO" id="GO:0008379">
    <property type="term" value="F:thioredoxin peroxidase activity"/>
    <property type="evidence" value="ECO:0007669"/>
    <property type="project" value="TreeGrafter"/>
</dbReference>
<keyword evidence="5" id="KW-0049">Antioxidant</keyword>
<dbReference type="GO" id="GO:0034599">
    <property type="term" value="P:cellular response to oxidative stress"/>
    <property type="evidence" value="ECO:0007669"/>
    <property type="project" value="TreeGrafter"/>
</dbReference>
<keyword evidence="7" id="KW-1015">Disulfide bond</keyword>
<dbReference type="PIRSF" id="PIRSF000239">
    <property type="entry name" value="AHPC"/>
    <property type="match status" value="1"/>
</dbReference>
<protein>
    <recommendedName>
        <fullName evidence="3">thioredoxin-dependent peroxiredoxin</fullName>
        <ecNumber evidence="3">1.11.1.24</ecNumber>
    </recommendedName>
    <alternativeName>
        <fullName evidence="9">Thioredoxin peroxidase</fullName>
    </alternativeName>
    <alternativeName>
        <fullName evidence="11">Thioredoxin-dependent peroxiredoxin Bcp</fullName>
    </alternativeName>
</protein>
<keyword evidence="8" id="KW-0676">Redox-active center</keyword>
<reference evidence="15 16" key="1">
    <citation type="submission" date="2019-03" db="EMBL/GenBank/DDBJ databases">
        <title>Genomic Encyclopedia of Type Strains, Phase IV (KMG-IV): sequencing the most valuable type-strain genomes for metagenomic binning, comparative biology and taxonomic classification.</title>
        <authorList>
            <person name="Goeker M."/>
        </authorList>
    </citation>
    <scope>NUCLEOTIDE SEQUENCE [LARGE SCALE GENOMIC DNA]</scope>
    <source>
        <strain evidence="15 16">DSM 100309</strain>
    </source>
</reference>
<dbReference type="EMBL" id="SMCO01000032">
    <property type="protein sequence ID" value="TCV79962.1"/>
    <property type="molecule type" value="Genomic_DNA"/>
</dbReference>
<evidence type="ECO:0000256" key="12">
    <source>
        <dbReference type="ARBA" id="ARBA00049091"/>
    </source>
</evidence>
<dbReference type="GO" id="GO:0045454">
    <property type="term" value="P:cell redox homeostasis"/>
    <property type="evidence" value="ECO:0007669"/>
    <property type="project" value="TreeGrafter"/>
</dbReference>
<comment type="function">
    <text evidence="1">Thiol-specific peroxidase that catalyzes the reduction of hydrogen peroxide and organic hydroperoxides to water and alcohols, respectively. Plays a role in cell protection against oxidative stress by detoxifying peroxides and as sensor of hydrogen peroxide-mediated signaling events.</text>
</comment>
<evidence type="ECO:0000256" key="5">
    <source>
        <dbReference type="ARBA" id="ARBA00022862"/>
    </source>
</evidence>
<dbReference type="PROSITE" id="PS51352">
    <property type="entry name" value="THIOREDOXIN_2"/>
    <property type="match status" value="1"/>
</dbReference>
<dbReference type="SUPFAM" id="SSF52833">
    <property type="entry name" value="Thioredoxin-like"/>
    <property type="match status" value="1"/>
</dbReference>
<evidence type="ECO:0000259" key="14">
    <source>
        <dbReference type="PROSITE" id="PS51352"/>
    </source>
</evidence>
<gene>
    <name evidence="15" type="ORF">EDC63_1327</name>
</gene>
<dbReference type="EC" id="1.11.1.24" evidence="3"/>
<evidence type="ECO:0000256" key="9">
    <source>
        <dbReference type="ARBA" id="ARBA00032824"/>
    </source>
</evidence>
<comment type="subunit">
    <text evidence="2">Monomer.</text>
</comment>
<dbReference type="PANTHER" id="PTHR42801">
    <property type="entry name" value="THIOREDOXIN-DEPENDENT PEROXIDE REDUCTASE"/>
    <property type="match status" value="1"/>
</dbReference>
<dbReference type="Proteomes" id="UP000295367">
    <property type="component" value="Unassembled WGS sequence"/>
</dbReference>
<dbReference type="PANTHER" id="PTHR42801:SF4">
    <property type="entry name" value="AHPC_TSA FAMILY PROTEIN"/>
    <property type="match status" value="1"/>
</dbReference>
<dbReference type="OrthoDB" id="9812811at2"/>
<dbReference type="CDD" id="cd03017">
    <property type="entry name" value="PRX_BCP"/>
    <property type="match status" value="1"/>
</dbReference>
<dbReference type="Pfam" id="PF00578">
    <property type="entry name" value="AhpC-TSA"/>
    <property type="match status" value="1"/>
</dbReference>
<dbReference type="InterPro" id="IPR036249">
    <property type="entry name" value="Thioredoxin-like_sf"/>
</dbReference>
<dbReference type="InterPro" id="IPR000866">
    <property type="entry name" value="AhpC/TSA"/>
</dbReference>
<evidence type="ECO:0000256" key="11">
    <source>
        <dbReference type="ARBA" id="ARBA00042639"/>
    </source>
</evidence>
<comment type="similarity">
    <text evidence="10">Belongs to the peroxiredoxin family. BCP/PrxQ subfamily.</text>
</comment>
<keyword evidence="16" id="KW-1185">Reference proteome</keyword>
<sequence length="176" mass="19744">MKIILILVAFIVMGLLWVKLGSAGEIPRQGEVAPAFDLPDQNGKNQKLTDYQGKWVVLYFYPKDDTPGCTQEACTFRDDLHLLTELGAQVIGVSVDDSASHTEFAKKYHLPFPLLADKNGKVTDSYGALLNLGIMQFAKRYTFLIDPQGKVARVYQKVDTSRHSKEIIDDLRKLVK</sequence>
<dbReference type="GO" id="GO:0005737">
    <property type="term" value="C:cytoplasm"/>
    <property type="evidence" value="ECO:0007669"/>
    <property type="project" value="TreeGrafter"/>
</dbReference>
<evidence type="ECO:0000313" key="15">
    <source>
        <dbReference type="EMBL" id="TCV79962.1"/>
    </source>
</evidence>
<accession>A0A4R3XRI7</accession>
<evidence type="ECO:0000256" key="4">
    <source>
        <dbReference type="ARBA" id="ARBA00022559"/>
    </source>
</evidence>
<dbReference type="Gene3D" id="3.40.30.10">
    <property type="entry name" value="Glutaredoxin"/>
    <property type="match status" value="1"/>
</dbReference>
<keyword evidence="4" id="KW-0575">Peroxidase</keyword>
<dbReference type="RefSeq" id="WP_124946120.1">
    <property type="nucleotide sequence ID" value="NZ_BHVT01000026.1"/>
</dbReference>
<evidence type="ECO:0000256" key="10">
    <source>
        <dbReference type="ARBA" id="ARBA00038489"/>
    </source>
</evidence>
<evidence type="ECO:0000256" key="3">
    <source>
        <dbReference type="ARBA" id="ARBA00013017"/>
    </source>
</evidence>